<dbReference type="SUPFAM" id="SSF48576">
    <property type="entry name" value="Terpenoid synthases"/>
    <property type="match status" value="1"/>
</dbReference>
<evidence type="ECO:0000256" key="1">
    <source>
        <dbReference type="ARBA" id="ARBA00001946"/>
    </source>
</evidence>
<name>A0A2I0VW55_9ASPA</name>
<dbReference type="InterPro" id="IPR036965">
    <property type="entry name" value="Terpene_synth_N_sf"/>
</dbReference>
<dbReference type="Pfam" id="PF01397">
    <property type="entry name" value="Terpene_synth"/>
    <property type="match status" value="1"/>
</dbReference>
<reference evidence="6 7" key="2">
    <citation type="journal article" date="2017" name="Nature">
        <title>The Apostasia genome and the evolution of orchids.</title>
        <authorList>
            <person name="Zhang G.Q."/>
            <person name="Liu K.W."/>
            <person name="Li Z."/>
            <person name="Lohaus R."/>
            <person name="Hsiao Y.Y."/>
            <person name="Niu S.C."/>
            <person name="Wang J.Y."/>
            <person name="Lin Y.C."/>
            <person name="Xu Q."/>
            <person name="Chen L.J."/>
            <person name="Yoshida K."/>
            <person name="Fujiwara S."/>
            <person name="Wang Z.W."/>
            <person name="Zhang Y.Q."/>
            <person name="Mitsuda N."/>
            <person name="Wang M."/>
            <person name="Liu G.H."/>
            <person name="Pecoraro L."/>
            <person name="Huang H.X."/>
            <person name="Xiao X.J."/>
            <person name="Lin M."/>
            <person name="Wu X.Y."/>
            <person name="Wu W.L."/>
            <person name="Chen Y.Y."/>
            <person name="Chang S.B."/>
            <person name="Sakamoto S."/>
            <person name="Ohme-Takagi M."/>
            <person name="Yagi M."/>
            <person name="Zeng S.J."/>
            <person name="Shen C.Y."/>
            <person name="Yeh C.M."/>
            <person name="Luo Y.B."/>
            <person name="Tsai W.C."/>
            <person name="Van de Peer Y."/>
            <person name="Liu Z.J."/>
        </authorList>
    </citation>
    <scope>NUCLEOTIDE SEQUENCE [LARGE SCALE GENOMIC DNA]</scope>
    <source>
        <tissue evidence="6">The whole plant</tissue>
    </source>
</reference>
<dbReference type="InterPro" id="IPR001906">
    <property type="entry name" value="Terpene_synth_N"/>
</dbReference>
<feature type="domain" description="Terpene synthase N-terminal" evidence="4">
    <location>
        <begin position="22"/>
        <end position="204"/>
    </location>
</feature>
<organism evidence="6 7">
    <name type="scientific">Dendrobium catenatum</name>
    <dbReference type="NCBI Taxonomy" id="906689"/>
    <lineage>
        <taxon>Eukaryota</taxon>
        <taxon>Viridiplantae</taxon>
        <taxon>Streptophyta</taxon>
        <taxon>Embryophyta</taxon>
        <taxon>Tracheophyta</taxon>
        <taxon>Spermatophyta</taxon>
        <taxon>Magnoliopsida</taxon>
        <taxon>Liliopsida</taxon>
        <taxon>Asparagales</taxon>
        <taxon>Orchidaceae</taxon>
        <taxon>Epidendroideae</taxon>
        <taxon>Malaxideae</taxon>
        <taxon>Dendrobiinae</taxon>
        <taxon>Dendrobium</taxon>
    </lineage>
</organism>
<dbReference type="FunFam" id="1.10.600.10:FF:000007">
    <property type="entry name" value="Isoprene synthase, chloroplastic"/>
    <property type="match status" value="1"/>
</dbReference>
<dbReference type="PANTHER" id="PTHR31225">
    <property type="entry name" value="OS04G0344100 PROTEIN-RELATED"/>
    <property type="match status" value="1"/>
</dbReference>
<reference evidence="6 7" key="1">
    <citation type="journal article" date="2016" name="Sci. Rep.">
        <title>The Dendrobium catenatum Lindl. genome sequence provides insights into polysaccharide synthase, floral development and adaptive evolution.</title>
        <authorList>
            <person name="Zhang G.Q."/>
            <person name="Xu Q."/>
            <person name="Bian C."/>
            <person name="Tsai W.C."/>
            <person name="Yeh C.M."/>
            <person name="Liu K.W."/>
            <person name="Yoshida K."/>
            <person name="Zhang L.S."/>
            <person name="Chang S.B."/>
            <person name="Chen F."/>
            <person name="Shi Y."/>
            <person name="Su Y.Y."/>
            <person name="Zhang Y.Q."/>
            <person name="Chen L.J."/>
            <person name="Yin Y."/>
            <person name="Lin M."/>
            <person name="Huang H."/>
            <person name="Deng H."/>
            <person name="Wang Z.W."/>
            <person name="Zhu S.L."/>
            <person name="Zhao X."/>
            <person name="Deng C."/>
            <person name="Niu S.C."/>
            <person name="Huang J."/>
            <person name="Wang M."/>
            <person name="Liu G.H."/>
            <person name="Yang H.J."/>
            <person name="Xiao X.J."/>
            <person name="Hsiao Y.Y."/>
            <person name="Wu W.L."/>
            <person name="Chen Y.Y."/>
            <person name="Mitsuda N."/>
            <person name="Ohme-Takagi M."/>
            <person name="Luo Y.B."/>
            <person name="Van de Peer Y."/>
            <person name="Liu Z.J."/>
        </authorList>
    </citation>
    <scope>NUCLEOTIDE SEQUENCE [LARGE SCALE GENOMIC DNA]</scope>
    <source>
        <tissue evidence="6">The whole plant</tissue>
    </source>
</reference>
<comment type="cofactor">
    <cofactor evidence="1">
        <name>Mg(2+)</name>
        <dbReference type="ChEBI" id="CHEBI:18420"/>
    </cofactor>
</comment>
<dbReference type="AlphaFoldDB" id="A0A2I0VW55"/>
<keyword evidence="7" id="KW-1185">Reference proteome</keyword>
<dbReference type="Pfam" id="PF03936">
    <property type="entry name" value="Terpene_synth_C"/>
    <property type="match status" value="1"/>
</dbReference>
<dbReference type="InterPro" id="IPR008949">
    <property type="entry name" value="Isoprenoid_synthase_dom_sf"/>
</dbReference>
<dbReference type="InterPro" id="IPR005630">
    <property type="entry name" value="Terpene_synthase_metal-bd"/>
</dbReference>
<evidence type="ECO:0000256" key="2">
    <source>
        <dbReference type="ARBA" id="ARBA00022723"/>
    </source>
</evidence>
<evidence type="ECO:0000256" key="3">
    <source>
        <dbReference type="ARBA" id="ARBA00022842"/>
    </source>
</evidence>
<evidence type="ECO:0000313" key="7">
    <source>
        <dbReference type="Proteomes" id="UP000233837"/>
    </source>
</evidence>
<gene>
    <name evidence="6" type="ORF">MA16_Dca011214</name>
</gene>
<accession>A0A2I0VW55</accession>
<dbReference type="EMBL" id="KZ503172">
    <property type="protein sequence ID" value="PKU67636.1"/>
    <property type="molecule type" value="Genomic_DNA"/>
</dbReference>
<dbReference type="SUPFAM" id="SSF48239">
    <property type="entry name" value="Terpenoid cyclases/Protein prenyltransferases"/>
    <property type="match status" value="1"/>
</dbReference>
<dbReference type="Gene3D" id="1.50.10.130">
    <property type="entry name" value="Terpene synthase, N-terminal domain"/>
    <property type="match status" value="1"/>
</dbReference>
<dbReference type="CDD" id="cd00684">
    <property type="entry name" value="Terpene_cyclase_plant_C1"/>
    <property type="match status" value="1"/>
</dbReference>
<dbReference type="FunFam" id="1.50.10.130:FF:000001">
    <property type="entry name" value="Isoprene synthase, chloroplastic"/>
    <property type="match status" value="1"/>
</dbReference>
<dbReference type="InterPro" id="IPR044814">
    <property type="entry name" value="Terpene_cyclase_plant_C1"/>
</dbReference>
<dbReference type="SFLD" id="SFLDG01019">
    <property type="entry name" value="Terpene_Cyclase_Like_1_C_Termi"/>
    <property type="match status" value="1"/>
</dbReference>
<keyword evidence="3" id="KW-0460">Magnesium</keyword>
<dbReference type="SFLD" id="SFLDS00005">
    <property type="entry name" value="Isoprenoid_Synthase_Type_I"/>
    <property type="match status" value="1"/>
</dbReference>
<dbReference type="Gene3D" id="1.10.600.10">
    <property type="entry name" value="Farnesyl Diphosphate Synthase"/>
    <property type="match status" value="1"/>
</dbReference>
<dbReference type="Proteomes" id="UP000233837">
    <property type="component" value="Unassembled WGS sequence"/>
</dbReference>
<sequence>MEGDLQSSPPSRRSANYQPTLWDDSYIQSLPDSSLDAAQVNLWEKLNEEVRHLIDHTKQKDIIELLEYVNTLCQLGISYHFESEIKNVLTFIASSMESLSNILKNSLHGSALLFRLLREYGIKALNTREDFLVRSFKNENGSFKVHIVNDVKGMLSLYEASYLSVEGEDDLDEAMEFTTKHLSNYLKEPLLIHPSLVEQISHALELPLHWRMPRLHTRWFIDAYERQENMNHSLLEFAKLDFNMVQSICKKEVKEMSSWWRSIGLAGDEFSFARDRLMENYFWTMGCTFEPHFWRCRKEITKLASLITTIDDIYDIYGSVEELMLFTNAVNEWKITEIQSLPNCMRKALLAIINTMNDTACAFSKEKGLDILPQLKQAWGDQCKAYLVEAIWYNTRYIPTLNEYMENAWLSVAISLVINAAYLLSEDLTKEALNSLEFYFDVTRYSSMVTRLYDDLGTSTDELQRGDVPKSIQCYMNETNVSEFVARDHIRQLIKKYWRLFNGEYFSNFNLEESFKRYALNLPRMAQCIYQYGDGYGKPDRETRDKIISSLIKPIPL</sequence>
<keyword evidence="2" id="KW-0479">Metal-binding</keyword>
<feature type="domain" description="Terpene synthase metal-binding" evidence="5">
    <location>
        <begin position="268"/>
        <end position="499"/>
    </location>
</feature>
<dbReference type="InterPro" id="IPR050148">
    <property type="entry name" value="Terpene_synthase-like"/>
</dbReference>
<evidence type="ECO:0000259" key="4">
    <source>
        <dbReference type="Pfam" id="PF01397"/>
    </source>
</evidence>
<dbReference type="InterPro" id="IPR034741">
    <property type="entry name" value="Terpene_cyclase-like_1_C"/>
</dbReference>
<dbReference type="GO" id="GO:0010333">
    <property type="term" value="F:terpene synthase activity"/>
    <property type="evidence" value="ECO:0007669"/>
    <property type="project" value="InterPro"/>
</dbReference>
<dbReference type="GO" id="GO:0000287">
    <property type="term" value="F:magnesium ion binding"/>
    <property type="evidence" value="ECO:0007669"/>
    <property type="project" value="InterPro"/>
</dbReference>
<dbReference type="GO" id="GO:0016102">
    <property type="term" value="P:diterpenoid biosynthetic process"/>
    <property type="evidence" value="ECO:0007669"/>
    <property type="project" value="InterPro"/>
</dbReference>
<dbReference type="PANTHER" id="PTHR31225:SF252">
    <property type="entry name" value="TERPENE SYNTHASE 12-RELATED"/>
    <property type="match status" value="1"/>
</dbReference>
<proteinExistence type="predicted"/>
<dbReference type="InterPro" id="IPR008930">
    <property type="entry name" value="Terpenoid_cyclase/PrenylTrfase"/>
</dbReference>
<protein>
    <submittedName>
        <fullName evidence="6">(-)-alpha-terpineol synthase</fullName>
    </submittedName>
</protein>
<evidence type="ECO:0000259" key="5">
    <source>
        <dbReference type="Pfam" id="PF03936"/>
    </source>
</evidence>
<evidence type="ECO:0000313" key="6">
    <source>
        <dbReference type="EMBL" id="PKU67636.1"/>
    </source>
</evidence>